<feature type="compositionally biased region" description="Low complexity" evidence="1">
    <location>
        <begin position="1"/>
        <end position="33"/>
    </location>
</feature>
<gene>
    <name evidence="2" type="ORF">WS72_27825</name>
</gene>
<name>A0ABR5T5X6_9BURK</name>
<sequence length="88" mass="9592">METEANAEVVSEAAAESEAWPESKSKSKTASTANHRYPLPPPRALTNVAGAGPSRFPFASTPVDKETRKRFTRMRFAALSRSVRARTA</sequence>
<dbReference type="Proteomes" id="UP000070255">
    <property type="component" value="Unassembled WGS sequence"/>
</dbReference>
<evidence type="ECO:0000313" key="2">
    <source>
        <dbReference type="EMBL" id="KWZ38631.1"/>
    </source>
</evidence>
<comment type="caution">
    <text evidence="2">The sequence shown here is derived from an EMBL/GenBank/DDBJ whole genome shotgun (WGS) entry which is preliminary data.</text>
</comment>
<keyword evidence="3" id="KW-1185">Reference proteome</keyword>
<accession>A0ABR5T5X6</accession>
<organism evidence="2 3">
    <name type="scientific">Burkholderia savannae</name>
    <dbReference type="NCBI Taxonomy" id="1637837"/>
    <lineage>
        <taxon>Bacteria</taxon>
        <taxon>Pseudomonadati</taxon>
        <taxon>Pseudomonadota</taxon>
        <taxon>Betaproteobacteria</taxon>
        <taxon>Burkholderiales</taxon>
        <taxon>Burkholderiaceae</taxon>
        <taxon>Burkholderia</taxon>
        <taxon>pseudomallei group</taxon>
    </lineage>
</organism>
<protein>
    <submittedName>
        <fullName evidence="2">Uncharacterized protein</fullName>
    </submittedName>
</protein>
<evidence type="ECO:0000313" key="3">
    <source>
        <dbReference type="Proteomes" id="UP000070255"/>
    </source>
</evidence>
<dbReference type="EMBL" id="LNJQ01000004">
    <property type="protein sequence ID" value="KWZ38631.1"/>
    <property type="molecule type" value="Genomic_DNA"/>
</dbReference>
<reference evidence="2 3" key="1">
    <citation type="submission" date="2015-11" db="EMBL/GenBank/DDBJ databases">
        <authorList>
            <person name="Sahl J."/>
            <person name="Wagner D."/>
            <person name="Keim P."/>
        </authorList>
    </citation>
    <scope>NUCLEOTIDE SEQUENCE [LARGE SCALE GENOMIC DNA]</scope>
    <source>
        <strain evidence="2 3">BDU18</strain>
    </source>
</reference>
<proteinExistence type="predicted"/>
<evidence type="ECO:0000256" key="1">
    <source>
        <dbReference type="SAM" id="MobiDB-lite"/>
    </source>
</evidence>
<feature type="region of interest" description="Disordered" evidence="1">
    <location>
        <begin position="1"/>
        <end position="43"/>
    </location>
</feature>